<reference evidence="7 8" key="1">
    <citation type="journal article" date="2016" name="Nat. Commun.">
        <title>Thousands of microbial genomes shed light on interconnected biogeochemical processes in an aquifer system.</title>
        <authorList>
            <person name="Anantharaman K."/>
            <person name="Brown C.T."/>
            <person name="Hug L.A."/>
            <person name="Sharon I."/>
            <person name="Castelle C.J."/>
            <person name="Probst A.J."/>
            <person name="Thomas B.C."/>
            <person name="Singh A."/>
            <person name="Wilkins M.J."/>
            <person name="Karaoz U."/>
            <person name="Brodie E.L."/>
            <person name="Williams K.H."/>
            <person name="Hubbard S.S."/>
            <person name="Banfield J.F."/>
        </authorList>
    </citation>
    <scope>NUCLEOTIDE SEQUENCE [LARGE SCALE GENOMIC DNA]</scope>
</reference>
<proteinExistence type="predicted"/>
<evidence type="ECO:0000256" key="3">
    <source>
        <dbReference type="ARBA" id="ARBA00023172"/>
    </source>
</evidence>
<feature type="domain" description="Tyr recombinase" evidence="5">
    <location>
        <begin position="118"/>
        <end position="304"/>
    </location>
</feature>
<evidence type="ECO:0000256" key="4">
    <source>
        <dbReference type="PROSITE-ProRule" id="PRU01248"/>
    </source>
</evidence>
<dbReference type="InterPro" id="IPR010998">
    <property type="entry name" value="Integrase_recombinase_N"/>
</dbReference>
<gene>
    <name evidence="7" type="ORF">A2W05_05645</name>
</gene>
<comment type="caution">
    <text evidence="7">The sequence shown here is derived from an EMBL/GenBank/DDBJ whole genome shotgun (WGS) entry which is preliminary data.</text>
</comment>
<dbReference type="InterPro" id="IPR013762">
    <property type="entry name" value="Integrase-like_cat_sf"/>
</dbReference>
<dbReference type="AlphaFoldDB" id="A0A1F7RW74"/>
<keyword evidence="3" id="KW-0233">DNA recombination</keyword>
<dbReference type="Gene3D" id="1.10.150.130">
    <property type="match status" value="1"/>
</dbReference>
<dbReference type="InterPro" id="IPR002104">
    <property type="entry name" value="Integrase_catalytic"/>
</dbReference>
<dbReference type="InterPro" id="IPR050090">
    <property type="entry name" value="Tyrosine_recombinase_XerCD"/>
</dbReference>
<evidence type="ECO:0000256" key="2">
    <source>
        <dbReference type="ARBA" id="ARBA00023125"/>
    </source>
</evidence>
<accession>A0A1F7RW74</accession>
<evidence type="ECO:0000313" key="8">
    <source>
        <dbReference type="Proteomes" id="UP000178797"/>
    </source>
</evidence>
<protein>
    <submittedName>
        <fullName evidence="7">Integrase</fullName>
    </submittedName>
</protein>
<dbReference type="Proteomes" id="UP000178797">
    <property type="component" value="Unassembled WGS sequence"/>
</dbReference>
<dbReference type="PROSITE" id="PS51898">
    <property type="entry name" value="TYR_RECOMBINASE"/>
    <property type="match status" value="1"/>
</dbReference>
<dbReference type="EMBL" id="MGDE01000120">
    <property type="protein sequence ID" value="OGL45701.1"/>
    <property type="molecule type" value="Genomic_DNA"/>
</dbReference>
<organism evidence="7 8">
    <name type="scientific">Candidatus Schekmanbacteria bacterium RBG_16_38_10</name>
    <dbReference type="NCBI Taxonomy" id="1817879"/>
    <lineage>
        <taxon>Bacteria</taxon>
        <taxon>Candidatus Schekmaniibacteriota</taxon>
    </lineage>
</organism>
<dbReference type="GO" id="GO:0003677">
    <property type="term" value="F:DNA binding"/>
    <property type="evidence" value="ECO:0007669"/>
    <property type="project" value="UniProtKB-UniRule"/>
</dbReference>
<feature type="domain" description="Core-binding (CB)" evidence="6">
    <location>
        <begin position="1"/>
        <end position="94"/>
    </location>
</feature>
<evidence type="ECO:0000313" key="7">
    <source>
        <dbReference type="EMBL" id="OGL45701.1"/>
    </source>
</evidence>
<evidence type="ECO:0000256" key="1">
    <source>
        <dbReference type="ARBA" id="ARBA00022908"/>
    </source>
</evidence>
<dbReference type="Pfam" id="PF02899">
    <property type="entry name" value="Phage_int_SAM_1"/>
    <property type="match status" value="1"/>
</dbReference>
<dbReference type="GO" id="GO:0006310">
    <property type="term" value="P:DNA recombination"/>
    <property type="evidence" value="ECO:0007669"/>
    <property type="project" value="UniProtKB-KW"/>
</dbReference>
<dbReference type="SUPFAM" id="SSF56349">
    <property type="entry name" value="DNA breaking-rejoining enzymes"/>
    <property type="match status" value="1"/>
</dbReference>
<dbReference type="Gene3D" id="1.10.443.10">
    <property type="entry name" value="Intergrase catalytic core"/>
    <property type="match status" value="1"/>
</dbReference>
<keyword evidence="1" id="KW-0229">DNA integration</keyword>
<dbReference type="InterPro" id="IPR004107">
    <property type="entry name" value="Integrase_SAM-like_N"/>
</dbReference>
<dbReference type="PANTHER" id="PTHR30349">
    <property type="entry name" value="PHAGE INTEGRASE-RELATED"/>
    <property type="match status" value="1"/>
</dbReference>
<sequence>MNLSKYIYKFFNQYLPGIRGVNECTIKSYRDTFKLFLPYAAQYRSIKIESLKIKHISLDLIIAFLNHLEIDRSNIARTRNQRLAALKSMAKMIRIIYPDHRDIADRILNIPSKRCQKNLIGYMTQEETLNIFESVDIKKKEGFRDYTILHLLFNSGTRASELASLKLDYIDYQKMTLNIVGKGHRYRQILLWPKTVELIKKYITEYRVAPKPLYRDSMFLNQRGERLTRHGIYRICEKYLLKTFDSKRLKYLNPVHSFRHSCAVNMLALGFSITEIKNHLGHEDIQSTMIYLSLNIPQKREVQKKVLQYIQSTLINDPAIDKLVDWENKADTLAYLDSL</sequence>
<dbReference type="PROSITE" id="PS51900">
    <property type="entry name" value="CB"/>
    <property type="match status" value="1"/>
</dbReference>
<dbReference type="Pfam" id="PF00589">
    <property type="entry name" value="Phage_integrase"/>
    <property type="match status" value="1"/>
</dbReference>
<dbReference type="InterPro" id="IPR044068">
    <property type="entry name" value="CB"/>
</dbReference>
<dbReference type="InterPro" id="IPR011010">
    <property type="entry name" value="DNA_brk_join_enz"/>
</dbReference>
<evidence type="ECO:0000259" key="5">
    <source>
        <dbReference type="PROSITE" id="PS51898"/>
    </source>
</evidence>
<evidence type="ECO:0000259" key="6">
    <source>
        <dbReference type="PROSITE" id="PS51900"/>
    </source>
</evidence>
<name>A0A1F7RW74_9BACT</name>
<dbReference type="PANTHER" id="PTHR30349:SF81">
    <property type="entry name" value="TYROSINE RECOMBINASE XERC"/>
    <property type="match status" value="1"/>
</dbReference>
<keyword evidence="2 4" id="KW-0238">DNA-binding</keyword>
<dbReference type="GO" id="GO:0015074">
    <property type="term" value="P:DNA integration"/>
    <property type="evidence" value="ECO:0007669"/>
    <property type="project" value="UniProtKB-KW"/>
</dbReference>